<protein>
    <recommendedName>
        <fullName evidence="4">phosphoglycolate phosphatase</fullName>
        <ecNumber evidence="4">3.1.3.18</ecNumber>
    </recommendedName>
</protein>
<dbReference type="GO" id="GO:0006281">
    <property type="term" value="P:DNA repair"/>
    <property type="evidence" value="ECO:0007669"/>
    <property type="project" value="TreeGrafter"/>
</dbReference>
<name>A0A5B9EEX4_9BACT</name>
<reference evidence="5 6" key="1">
    <citation type="submission" date="2019-08" db="EMBL/GenBank/DDBJ databases">
        <title>Complete genome sequence of Terriglobus albidus strain ORNL.</title>
        <authorList>
            <person name="Podar M."/>
        </authorList>
    </citation>
    <scope>NUCLEOTIDE SEQUENCE [LARGE SCALE GENOMIC DNA]</scope>
    <source>
        <strain evidence="5 6">ORNL</strain>
    </source>
</reference>
<keyword evidence="5" id="KW-0378">Hydrolase</keyword>
<dbReference type="SFLD" id="SFLDS00003">
    <property type="entry name" value="Haloacid_Dehalogenase"/>
    <property type="match status" value="1"/>
</dbReference>
<comment type="catalytic activity">
    <reaction evidence="1">
        <text>2-phosphoglycolate + H2O = glycolate + phosphate</text>
        <dbReference type="Rhea" id="RHEA:14369"/>
        <dbReference type="ChEBI" id="CHEBI:15377"/>
        <dbReference type="ChEBI" id="CHEBI:29805"/>
        <dbReference type="ChEBI" id="CHEBI:43474"/>
        <dbReference type="ChEBI" id="CHEBI:58033"/>
        <dbReference type="EC" id="3.1.3.18"/>
    </reaction>
</comment>
<keyword evidence="6" id="KW-1185">Reference proteome</keyword>
<dbReference type="PANTHER" id="PTHR43434:SF1">
    <property type="entry name" value="PHOSPHOGLYCOLATE PHOSPHATASE"/>
    <property type="match status" value="1"/>
</dbReference>
<dbReference type="InterPro" id="IPR036412">
    <property type="entry name" value="HAD-like_sf"/>
</dbReference>
<gene>
    <name evidence="5" type="ORF">FTW19_15980</name>
</gene>
<sequence length="229" mass="24833">MALPPPSQLRLLVFDLDGTLIDSRQDLTNSVNAMLSHLGKPALPDAVITTYIGDGASMLVRRALGDPEGDLHDEEYVQQALTFFLDYYRVHKLDFTLVYDGVLQSLEAIRIAHPHLKMAILTNKPVNPSREISRALGLEPFFFENYGGNSFHTKKPDPLGLETLMHEAAATPGQTVMIGDSAVDILTAQNAGAWSIGCTFGLSADTLKTVAPTCLCNSPKQWASILGPA</sequence>
<dbReference type="Gene3D" id="3.40.50.1000">
    <property type="entry name" value="HAD superfamily/HAD-like"/>
    <property type="match status" value="1"/>
</dbReference>
<evidence type="ECO:0000256" key="2">
    <source>
        <dbReference type="ARBA" id="ARBA00004818"/>
    </source>
</evidence>
<accession>A0A5B9EEX4</accession>
<dbReference type="SFLD" id="SFLDG01129">
    <property type="entry name" value="C1.5:_HAD__Beta-PGM__Phosphata"/>
    <property type="match status" value="1"/>
</dbReference>
<dbReference type="InterPro" id="IPR006439">
    <property type="entry name" value="HAD-SF_hydro_IA"/>
</dbReference>
<evidence type="ECO:0000256" key="4">
    <source>
        <dbReference type="ARBA" id="ARBA00013078"/>
    </source>
</evidence>
<dbReference type="SUPFAM" id="SSF56784">
    <property type="entry name" value="HAD-like"/>
    <property type="match status" value="1"/>
</dbReference>
<dbReference type="InterPro" id="IPR023198">
    <property type="entry name" value="PGP-like_dom2"/>
</dbReference>
<dbReference type="RefSeq" id="WP_147648553.1">
    <property type="nucleotide sequence ID" value="NZ_CP042806.1"/>
</dbReference>
<evidence type="ECO:0000256" key="3">
    <source>
        <dbReference type="ARBA" id="ARBA00006171"/>
    </source>
</evidence>
<evidence type="ECO:0000313" key="6">
    <source>
        <dbReference type="Proteomes" id="UP000321820"/>
    </source>
</evidence>
<dbReference type="Pfam" id="PF13419">
    <property type="entry name" value="HAD_2"/>
    <property type="match status" value="1"/>
</dbReference>
<dbReference type="InterPro" id="IPR050155">
    <property type="entry name" value="HAD-like_hydrolase_sf"/>
</dbReference>
<organism evidence="5 6">
    <name type="scientific">Terriglobus albidus</name>
    <dbReference type="NCBI Taxonomy" id="1592106"/>
    <lineage>
        <taxon>Bacteria</taxon>
        <taxon>Pseudomonadati</taxon>
        <taxon>Acidobacteriota</taxon>
        <taxon>Terriglobia</taxon>
        <taxon>Terriglobales</taxon>
        <taxon>Acidobacteriaceae</taxon>
        <taxon>Terriglobus</taxon>
    </lineage>
</organism>
<dbReference type="InterPro" id="IPR041492">
    <property type="entry name" value="HAD_2"/>
</dbReference>
<dbReference type="PANTHER" id="PTHR43434">
    <property type="entry name" value="PHOSPHOGLYCOLATE PHOSPHATASE"/>
    <property type="match status" value="1"/>
</dbReference>
<dbReference type="KEGG" id="talb:FTW19_15980"/>
<dbReference type="GO" id="GO:0005829">
    <property type="term" value="C:cytosol"/>
    <property type="evidence" value="ECO:0007669"/>
    <property type="project" value="TreeGrafter"/>
</dbReference>
<evidence type="ECO:0000313" key="5">
    <source>
        <dbReference type="EMBL" id="QEE29360.1"/>
    </source>
</evidence>
<comment type="similarity">
    <text evidence="3">Belongs to the HAD-like hydrolase superfamily. CbbY/CbbZ/Gph/YieH family.</text>
</comment>
<dbReference type="OrthoDB" id="9807630at2"/>
<dbReference type="Gene3D" id="1.10.150.240">
    <property type="entry name" value="Putative phosphatase, domain 2"/>
    <property type="match status" value="1"/>
</dbReference>
<dbReference type="AlphaFoldDB" id="A0A5B9EEX4"/>
<evidence type="ECO:0000256" key="1">
    <source>
        <dbReference type="ARBA" id="ARBA00000830"/>
    </source>
</evidence>
<dbReference type="NCBIfam" id="TIGR01549">
    <property type="entry name" value="HAD-SF-IA-v1"/>
    <property type="match status" value="1"/>
</dbReference>
<dbReference type="InterPro" id="IPR023214">
    <property type="entry name" value="HAD_sf"/>
</dbReference>
<dbReference type="EMBL" id="CP042806">
    <property type="protein sequence ID" value="QEE29360.1"/>
    <property type="molecule type" value="Genomic_DNA"/>
</dbReference>
<dbReference type="Proteomes" id="UP000321820">
    <property type="component" value="Chromosome"/>
</dbReference>
<dbReference type="EC" id="3.1.3.18" evidence="4"/>
<proteinExistence type="inferred from homology"/>
<dbReference type="GO" id="GO:0008967">
    <property type="term" value="F:phosphoglycolate phosphatase activity"/>
    <property type="evidence" value="ECO:0007669"/>
    <property type="project" value="UniProtKB-EC"/>
</dbReference>
<comment type="pathway">
    <text evidence="2">Organic acid metabolism; glycolate biosynthesis; glycolate from 2-phosphoglycolate: step 1/1.</text>
</comment>